<dbReference type="RefSeq" id="WP_096362134.1">
    <property type="nucleotide sequence ID" value="NZ_AP017655.1"/>
</dbReference>
<dbReference type="AlphaFoldDB" id="A0A1E1F4F5"/>
<accession>A0A1E1F4F5</accession>
<reference evidence="2 3" key="1">
    <citation type="submission" date="2016-10" db="EMBL/GenBank/DDBJ databases">
        <title>Complete Genome Sequence of the Nonylphenol-Degrading Bacterium Sphingobium cloacae JCM 10874T.</title>
        <authorList>
            <person name="Ootsuka M."/>
            <person name="Nishizawa T."/>
            <person name="Ohta H."/>
        </authorList>
    </citation>
    <scope>NUCLEOTIDE SEQUENCE [LARGE SCALE GENOMIC DNA]</scope>
    <source>
        <strain evidence="2 3">JCM 10874</strain>
    </source>
</reference>
<organism evidence="2 3">
    <name type="scientific">Sphingobium cloacae</name>
    <dbReference type="NCBI Taxonomy" id="120107"/>
    <lineage>
        <taxon>Bacteria</taxon>
        <taxon>Pseudomonadati</taxon>
        <taxon>Pseudomonadota</taxon>
        <taxon>Alphaproteobacteria</taxon>
        <taxon>Sphingomonadales</taxon>
        <taxon>Sphingomonadaceae</taxon>
        <taxon>Sphingobium</taxon>
    </lineage>
</organism>
<evidence type="ECO:0000256" key="1">
    <source>
        <dbReference type="SAM" id="Phobius"/>
    </source>
</evidence>
<keyword evidence="1" id="KW-1133">Transmembrane helix</keyword>
<evidence type="ECO:0000313" key="3">
    <source>
        <dbReference type="Proteomes" id="UP000218272"/>
    </source>
</evidence>
<feature type="transmembrane region" description="Helical" evidence="1">
    <location>
        <begin position="91"/>
        <end position="111"/>
    </location>
</feature>
<dbReference type="Proteomes" id="UP000218272">
    <property type="component" value="Chromosome SCLO_1"/>
</dbReference>
<keyword evidence="1" id="KW-0472">Membrane</keyword>
<dbReference type="EMBL" id="AP017655">
    <property type="protein sequence ID" value="BAV65321.1"/>
    <property type="molecule type" value="Genomic_DNA"/>
</dbReference>
<dbReference type="GO" id="GO:0016301">
    <property type="term" value="F:kinase activity"/>
    <property type="evidence" value="ECO:0007669"/>
    <property type="project" value="UniProtKB-KW"/>
</dbReference>
<feature type="transmembrane region" description="Helical" evidence="1">
    <location>
        <begin position="48"/>
        <end position="79"/>
    </location>
</feature>
<protein>
    <submittedName>
        <fullName evidence="2">Two component sensor kinase</fullName>
    </submittedName>
</protein>
<gene>
    <name evidence="2" type="ORF">SCLO_1022810</name>
</gene>
<sequence length="136" mass="14620">MAEAVFMMNPQQPKRRMAMAVRWTLLLVALAVIFVADTLTNYEIAVAVFYVAAVLIAAGFLPTFGVLTVSSVCMVLTLVSVVLTQAGHYQAGVVNCVLSICAIGVTTYLALQRSSALVAECHRSCNSPQKWALKIP</sequence>
<keyword evidence="2" id="KW-0808">Transferase</keyword>
<dbReference type="KEGG" id="sclo:SCLO_1022810"/>
<evidence type="ECO:0000313" key="2">
    <source>
        <dbReference type="EMBL" id="BAV65321.1"/>
    </source>
</evidence>
<keyword evidence="3" id="KW-1185">Reference proteome</keyword>
<name>A0A1E1F4F5_9SPHN</name>
<keyword evidence="2" id="KW-0418">Kinase</keyword>
<keyword evidence="1" id="KW-0812">Transmembrane</keyword>
<proteinExistence type="predicted"/>